<feature type="transmembrane region" description="Helical" evidence="1">
    <location>
        <begin position="143"/>
        <end position="162"/>
    </location>
</feature>
<feature type="transmembrane region" description="Helical" evidence="1">
    <location>
        <begin position="422"/>
        <end position="440"/>
    </location>
</feature>
<feature type="transmembrane region" description="Helical" evidence="1">
    <location>
        <begin position="57"/>
        <end position="79"/>
    </location>
</feature>
<keyword evidence="3" id="KW-1185">Reference proteome</keyword>
<feature type="transmembrane region" description="Helical" evidence="1">
    <location>
        <begin position="452"/>
        <end position="471"/>
    </location>
</feature>
<organism evidence="2 3">
    <name type="scientific">Chitinophaga eiseniae</name>
    <dbReference type="NCBI Taxonomy" id="634771"/>
    <lineage>
        <taxon>Bacteria</taxon>
        <taxon>Pseudomonadati</taxon>
        <taxon>Bacteroidota</taxon>
        <taxon>Chitinophagia</taxon>
        <taxon>Chitinophagales</taxon>
        <taxon>Chitinophagaceae</taxon>
        <taxon>Chitinophaga</taxon>
    </lineage>
</organism>
<evidence type="ECO:0000313" key="2">
    <source>
        <dbReference type="EMBL" id="SKA20359.1"/>
    </source>
</evidence>
<gene>
    <name evidence="2" type="ORF">SAMN04488128_1021556</name>
</gene>
<dbReference type="Proteomes" id="UP000190367">
    <property type="component" value="Unassembled WGS sequence"/>
</dbReference>
<keyword evidence="1" id="KW-0812">Transmembrane</keyword>
<dbReference type="STRING" id="634771.SAMN04488128_1021556"/>
<evidence type="ECO:0000313" key="3">
    <source>
        <dbReference type="Proteomes" id="UP000190367"/>
    </source>
</evidence>
<reference evidence="3" key="1">
    <citation type="submission" date="2017-02" db="EMBL/GenBank/DDBJ databases">
        <authorList>
            <person name="Varghese N."/>
            <person name="Submissions S."/>
        </authorList>
    </citation>
    <scope>NUCLEOTIDE SEQUENCE [LARGE SCALE GENOMIC DNA]</scope>
    <source>
        <strain evidence="3">DSM 22224</strain>
    </source>
</reference>
<keyword evidence="1" id="KW-0472">Membrane</keyword>
<dbReference type="EMBL" id="FUWZ01000002">
    <property type="protein sequence ID" value="SKA20359.1"/>
    <property type="molecule type" value="Genomic_DNA"/>
</dbReference>
<protein>
    <submittedName>
        <fullName evidence="2">Oligosaccharide repeat unit polymerase</fullName>
    </submittedName>
</protein>
<evidence type="ECO:0000256" key="1">
    <source>
        <dbReference type="SAM" id="Phobius"/>
    </source>
</evidence>
<feature type="transmembrane region" description="Helical" evidence="1">
    <location>
        <begin position="392"/>
        <end position="415"/>
    </location>
</feature>
<feature type="transmembrane region" description="Helical" evidence="1">
    <location>
        <begin position="99"/>
        <end position="123"/>
    </location>
</feature>
<dbReference type="NCBIfam" id="TIGR04370">
    <property type="entry name" value="glyco_rpt_poly"/>
    <property type="match status" value="1"/>
</dbReference>
<name>A0A1T4RWH3_9BACT</name>
<sequence>MKPVQGKLIEVFFLLIVIICYILSCTFNDDPFVYVKLWSMLTLGVIYTYLRFQKRLIIFAPLNLFCIYYTTVVFVNFYYLNTECDFTPYLQKTSLHNNYIHLFNWSSFYYFAGLISIIAGYSILKPLAFRPMTFDSEASMSSYVLMIVALAMMGLGALNFFYNVVKFAGGNPVAYLSQVALRKYQFEDGGTTIGYIMYYMGTYLLSFQYLRKNKKPDLFFILCIFGGVVLWASNGRIASTVFYLVTVIILFYYKGLLSLPRFNNRKYLMFTVLIPVFGIFFYFFRLLSSMSDSGMALNADTFSLLGDFLNSMSFYIIDKGNMPNTVIFIKVLDAWKIDHGFMYGESLVSWVMNILPSKIRPEDYQPSAIIKQLWYSHAEGGHLPPTGVAEMYINFGPFGPFMGMFFLGLMIKLFYNAVIKSASFWSFLILAQISVTFIMLYPKGEFDNLNLIYVFFSYFPMILVKLFTSMFKVPLEPNRKVII</sequence>
<keyword evidence="1" id="KW-1133">Transmembrane helix</keyword>
<dbReference type="OrthoDB" id="9842933at2"/>
<accession>A0A1T4RWH3</accession>
<dbReference type="AlphaFoldDB" id="A0A1T4RWH3"/>
<feature type="transmembrane region" description="Helical" evidence="1">
    <location>
        <begin position="267"/>
        <end position="287"/>
    </location>
</feature>
<feature type="transmembrane region" description="Helical" evidence="1">
    <location>
        <begin position="240"/>
        <end position="260"/>
    </location>
</feature>
<proteinExistence type="predicted"/>
<feature type="transmembrane region" description="Helical" evidence="1">
    <location>
        <begin position="217"/>
        <end position="234"/>
    </location>
</feature>
<dbReference type="RefSeq" id="WP_078670010.1">
    <property type="nucleotide sequence ID" value="NZ_FUWZ01000002.1"/>
</dbReference>
<feature type="transmembrane region" description="Helical" evidence="1">
    <location>
        <begin position="7"/>
        <end position="27"/>
    </location>
</feature>